<proteinExistence type="predicted"/>
<keyword evidence="2" id="KW-1185">Reference proteome</keyword>
<organism evidence="1 2">
    <name type="scientific">Gossypium australe</name>
    <dbReference type="NCBI Taxonomy" id="47621"/>
    <lineage>
        <taxon>Eukaryota</taxon>
        <taxon>Viridiplantae</taxon>
        <taxon>Streptophyta</taxon>
        <taxon>Embryophyta</taxon>
        <taxon>Tracheophyta</taxon>
        <taxon>Spermatophyta</taxon>
        <taxon>Magnoliopsida</taxon>
        <taxon>eudicotyledons</taxon>
        <taxon>Gunneridae</taxon>
        <taxon>Pentapetalae</taxon>
        <taxon>rosids</taxon>
        <taxon>malvids</taxon>
        <taxon>Malvales</taxon>
        <taxon>Malvaceae</taxon>
        <taxon>Malvoideae</taxon>
        <taxon>Gossypium</taxon>
    </lineage>
</organism>
<dbReference type="InterPro" id="IPR052343">
    <property type="entry name" value="Retrotransposon-Effector_Assoc"/>
</dbReference>
<evidence type="ECO:0000313" key="1">
    <source>
        <dbReference type="EMBL" id="KAA3482603.1"/>
    </source>
</evidence>
<dbReference type="Proteomes" id="UP000325315">
    <property type="component" value="Unassembled WGS sequence"/>
</dbReference>
<accession>A0A5B6WMH2</accession>
<reference evidence="2" key="1">
    <citation type="journal article" date="2019" name="Plant Biotechnol. J.">
        <title>Genome sequencing of the Australian wild diploid species Gossypium australe highlights disease resistance and delayed gland morphogenesis.</title>
        <authorList>
            <person name="Cai Y."/>
            <person name="Cai X."/>
            <person name="Wang Q."/>
            <person name="Wang P."/>
            <person name="Zhang Y."/>
            <person name="Cai C."/>
            <person name="Xu Y."/>
            <person name="Wang K."/>
            <person name="Zhou Z."/>
            <person name="Wang C."/>
            <person name="Geng S."/>
            <person name="Li B."/>
            <person name="Dong Q."/>
            <person name="Hou Y."/>
            <person name="Wang H."/>
            <person name="Ai P."/>
            <person name="Liu Z."/>
            <person name="Yi F."/>
            <person name="Sun M."/>
            <person name="An G."/>
            <person name="Cheng J."/>
            <person name="Zhang Y."/>
            <person name="Shi Q."/>
            <person name="Xie Y."/>
            <person name="Shi X."/>
            <person name="Chang Y."/>
            <person name="Huang F."/>
            <person name="Chen Y."/>
            <person name="Hong S."/>
            <person name="Mi L."/>
            <person name="Sun Q."/>
            <person name="Zhang L."/>
            <person name="Zhou B."/>
            <person name="Peng R."/>
            <person name="Zhang X."/>
            <person name="Liu F."/>
        </authorList>
    </citation>
    <scope>NUCLEOTIDE SEQUENCE [LARGE SCALE GENOMIC DNA]</scope>
    <source>
        <strain evidence="2">cv. PA1801</strain>
    </source>
</reference>
<dbReference type="AlphaFoldDB" id="A0A5B6WMH2"/>
<name>A0A5B6WMH2_9ROSI</name>
<dbReference type="OrthoDB" id="1002463at2759"/>
<evidence type="ECO:0000313" key="2">
    <source>
        <dbReference type="Proteomes" id="UP000325315"/>
    </source>
</evidence>
<sequence>MEDIARSYFYNLFTAEDKGNYDYVLSGIARCVFERYNLKLTAAYTSKEIREVVFEMGATKALGEDGFPALFYQKCWHITGDEVTSFCLQILNNDMEVRSFNSTIIVLILKNSNPLNMTRFRPISLCNTIANRFRGVIGKCIDEAQSTSVSGRLISDNMLLAYEILNTLK</sequence>
<protein>
    <submittedName>
        <fullName evidence="1">Reverse transcriptase</fullName>
    </submittedName>
</protein>
<dbReference type="PANTHER" id="PTHR46890">
    <property type="entry name" value="NON-LTR RETROLELEMENT REVERSE TRANSCRIPTASE-LIKE PROTEIN-RELATED"/>
    <property type="match status" value="1"/>
</dbReference>
<keyword evidence="1" id="KW-0548">Nucleotidyltransferase</keyword>
<comment type="caution">
    <text evidence="1">The sequence shown here is derived from an EMBL/GenBank/DDBJ whole genome shotgun (WGS) entry which is preliminary data.</text>
</comment>
<keyword evidence="1" id="KW-0695">RNA-directed DNA polymerase</keyword>
<dbReference type="EMBL" id="SMMG02000002">
    <property type="protein sequence ID" value="KAA3482603.1"/>
    <property type="molecule type" value="Genomic_DNA"/>
</dbReference>
<dbReference type="GO" id="GO:0003964">
    <property type="term" value="F:RNA-directed DNA polymerase activity"/>
    <property type="evidence" value="ECO:0007669"/>
    <property type="project" value="UniProtKB-KW"/>
</dbReference>
<gene>
    <name evidence="1" type="ORF">EPI10_004834</name>
</gene>
<dbReference type="PANTHER" id="PTHR46890:SF48">
    <property type="entry name" value="RNA-DIRECTED DNA POLYMERASE"/>
    <property type="match status" value="1"/>
</dbReference>
<keyword evidence="1" id="KW-0808">Transferase</keyword>